<protein>
    <submittedName>
        <fullName evidence="1">Uncharacterized protein</fullName>
    </submittedName>
</protein>
<keyword evidence="2" id="KW-1185">Reference proteome</keyword>
<sequence length="126" mass="14440">MYPSETMEAEGTGFFGTANDICYMYNSIRKRQEMERDGLTVELFWIALFSYMKNPALIYCLRWAYPNNSAFMGKSGQIWATSHKLGARGQKVGQSADSQVKSKMAAKMNRQLWNILESKFLLNETV</sequence>
<organism evidence="1 2">
    <name type="scientific">Mya arenaria</name>
    <name type="common">Soft-shell clam</name>
    <dbReference type="NCBI Taxonomy" id="6604"/>
    <lineage>
        <taxon>Eukaryota</taxon>
        <taxon>Metazoa</taxon>
        <taxon>Spiralia</taxon>
        <taxon>Lophotrochozoa</taxon>
        <taxon>Mollusca</taxon>
        <taxon>Bivalvia</taxon>
        <taxon>Autobranchia</taxon>
        <taxon>Heteroconchia</taxon>
        <taxon>Euheterodonta</taxon>
        <taxon>Imparidentia</taxon>
        <taxon>Neoheterodontei</taxon>
        <taxon>Myida</taxon>
        <taxon>Myoidea</taxon>
        <taxon>Myidae</taxon>
        <taxon>Mya</taxon>
    </lineage>
</organism>
<dbReference type="EMBL" id="CP111014">
    <property type="protein sequence ID" value="WAQ99098.1"/>
    <property type="molecule type" value="Genomic_DNA"/>
</dbReference>
<name>A0ABY7DQD2_MYAAR</name>
<accession>A0ABY7DQD2</accession>
<reference evidence="1" key="1">
    <citation type="submission" date="2022-11" db="EMBL/GenBank/DDBJ databases">
        <title>Centuries of genome instability and evolution in soft-shell clam transmissible cancer (bioRxiv).</title>
        <authorList>
            <person name="Hart S.F.M."/>
            <person name="Yonemitsu M.A."/>
            <person name="Giersch R.M."/>
            <person name="Beal B.F."/>
            <person name="Arriagada G."/>
            <person name="Davis B.W."/>
            <person name="Ostrander E.A."/>
            <person name="Goff S.P."/>
            <person name="Metzger M.J."/>
        </authorList>
    </citation>
    <scope>NUCLEOTIDE SEQUENCE</scope>
    <source>
        <strain evidence="1">MELC-2E11</strain>
        <tissue evidence="1">Siphon/mantle</tissue>
    </source>
</reference>
<evidence type="ECO:0000313" key="2">
    <source>
        <dbReference type="Proteomes" id="UP001164746"/>
    </source>
</evidence>
<proteinExistence type="predicted"/>
<dbReference type="Proteomes" id="UP001164746">
    <property type="component" value="Chromosome 3"/>
</dbReference>
<gene>
    <name evidence="1" type="ORF">MAR_023471</name>
</gene>
<evidence type="ECO:0000313" key="1">
    <source>
        <dbReference type="EMBL" id="WAQ99098.1"/>
    </source>
</evidence>